<gene>
    <name evidence="3" type="ORF">LJ725_02680</name>
</gene>
<dbReference type="Proteomes" id="UP001198862">
    <property type="component" value="Unassembled WGS sequence"/>
</dbReference>
<dbReference type="EMBL" id="JAJISD010000001">
    <property type="protein sequence ID" value="MCC8427854.1"/>
    <property type="molecule type" value="Genomic_DNA"/>
</dbReference>
<feature type="region of interest" description="Disordered" evidence="1">
    <location>
        <begin position="85"/>
        <end position="111"/>
    </location>
</feature>
<keyword evidence="4" id="KW-1185">Reference proteome</keyword>
<evidence type="ECO:0000313" key="3">
    <source>
        <dbReference type="EMBL" id="MCC8427854.1"/>
    </source>
</evidence>
<name>A0ABS8KP60_9HYPH</name>
<evidence type="ECO:0000256" key="1">
    <source>
        <dbReference type="SAM" id="MobiDB-lite"/>
    </source>
</evidence>
<keyword evidence="2" id="KW-0732">Signal</keyword>
<organism evidence="3 4">
    <name type="scientific">Reyranella aquatilis</name>
    <dbReference type="NCBI Taxonomy" id="2035356"/>
    <lineage>
        <taxon>Bacteria</taxon>
        <taxon>Pseudomonadati</taxon>
        <taxon>Pseudomonadota</taxon>
        <taxon>Alphaproteobacteria</taxon>
        <taxon>Hyphomicrobiales</taxon>
        <taxon>Reyranellaceae</taxon>
        <taxon>Reyranella</taxon>
    </lineage>
</organism>
<evidence type="ECO:0000256" key="2">
    <source>
        <dbReference type="SAM" id="SignalP"/>
    </source>
</evidence>
<evidence type="ECO:0008006" key="5">
    <source>
        <dbReference type="Google" id="ProtNLM"/>
    </source>
</evidence>
<feature type="region of interest" description="Disordered" evidence="1">
    <location>
        <begin position="33"/>
        <end position="65"/>
    </location>
</feature>
<reference evidence="3 4" key="1">
    <citation type="submission" date="2021-11" db="EMBL/GenBank/DDBJ databases">
        <authorList>
            <person name="Lee D.-H."/>
            <person name="Kim S.-B."/>
        </authorList>
    </citation>
    <scope>NUCLEOTIDE SEQUENCE [LARGE SCALE GENOMIC DNA]</scope>
    <source>
        <strain evidence="3 4">KCTC 52223</strain>
    </source>
</reference>
<sequence>MQKSLLFLGCGLAIVSFAGAAFSQLVPGSIGNGGRMPDTMSPGALPPPPVAPPAPVMAPPPPQPNTFSLNRDRLENQGYRVQRLDQQNDGSWRAKVTRDPVPTRPQGVPKRVTIHPNGQIIEEY</sequence>
<accession>A0ABS8KP60</accession>
<comment type="caution">
    <text evidence="3">The sequence shown here is derived from an EMBL/GenBank/DDBJ whole genome shotgun (WGS) entry which is preliminary data.</text>
</comment>
<evidence type="ECO:0000313" key="4">
    <source>
        <dbReference type="Proteomes" id="UP001198862"/>
    </source>
</evidence>
<proteinExistence type="predicted"/>
<feature type="compositionally biased region" description="Pro residues" evidence="1">
    <location>
        <begin position="44"/>
        <end position="64"/>
    </location>
</feature>
<feature type="signal peptide" evidence="2">
    <location>
        <begin position="1"/>
        <end position="20"/>
    </location>
</feature>
<feature type="chain" id="PRO_5046426853" description="PepSY domain-containing protein" evidence="2">
    <location>
        <begin position="21"/>
        <end position="124"/>
    </location>
</feature>
<protein>
    <recommendedName>
        <fullName evidence="5">PepSY domain-containing protein</fullName>
    </recommendedName>
</protein>